<dbReference type="Proteomes" id="UP001215598">
    <property type="component" value="Unassembled WGS sequence"/>
</dbReference>
<dbReference type="EMBL" id="JARKIB010000085">
    <property type="protein sequence ID" value="KAJ7744854.1"/>
    <property type="molecule type" value="Genomic_DNA"/>
</dbReference>
<evidence type="ECO:0000256" key="1">
    <source>
        <dbReference type="SAM" id="MobiDB-lite"/>
    </source>
</evidence>
<reference evidence="3" key="1">
    <citation type="submission" date="2023-03" db="EMBL/GenBank/DDBJ databases">
        <title>Massive genome expansion in bonnet fungi (Mycena s.s.) driven by repeated elements and novel gene families across ecological guilds.</title>
        <authorList>
            <consortium name="Lawrence Berkeley National Laboratory"/>
            <person name="Harder C.B."/>
            <person name="Miyauchi S."/>
            <person name="Viragh M."/>
            <person name="Kuo A."/>
            <person name="Thoen E."/>
            <person name="Andreopoulos B."/>
            <person name="Lu D."/>
            <person name="Skrede I."/>
            <person name="Drula E."/>
            <person name="Henrissat B."/>
            <person name="Morin E."/>
            <person name="Kohler A."/>
            <person name="Barry K."/>
            <person name="LaButti K."/>
            <person name="Morin E."/>
            <person name="Salamov A."/>
            <person name="Lipzen A."/>
            <person name="Mereny Z."/>
            <person name="Hegedus B."/>
            <person name="Baldrian P."/>
            <person name="Stursova M."/>
            <person name="Weitz H."/>
            <person name="Taylor A."/>
            <person name="Grigoriev I.V."/>
            <person name="Nagy L.G."/>
            <person name="Martin F."/>
            <person name="Kauserud H."/>
        </authorList>
    </citation>
    <scope>NUCLEOTIDE SEQUENCE</scope>
    <source>
        <strain evidence="3">CBHHK182m</strain>
    </source>
</reference>
<name>A0AAD7IJU7_9AGAR</name>
<accession>A0AAD7IJU7</accession>
<feature type="compositionally biased region" description="Low complexity" evidence="1">
    <location>
        <begin position="81"/>
        <end position="90"/>
    </location>
</feature>
<organism evidence="3 4">
    <name type="scientific">Mycena metata</name>
    <dbReference type="NCBI Taxonomy" id="1033252"/>
    <lineage>
        <taxon>Eukaryota</taxon>
        <taxon>Fungi</taxon>
        <taxon>Dikarya</taxon>
        <taxon>Basidiomycota</taxon>
        <taxon>Agaricomycotina</taxon>
        <taxon>Agaricomycetes</taxon>
        <taxon>Agaricomycetidae</taxon>
        <taxon>Agaricales</taxon>
        <taxon>Marasmiineae</taxon>
        <taxon>Mycenaceae</taxon>
        <taxon>Mycena</taxon>
    </lineage>
</organism>
<feature type="transmembrane region" description="Helical" evidence="2">
    <location>
        <begin position="192"/>
        <end position="210"/>
    </location>
</feature>
<keyword evidence="2" id="KW-0472">Membrane</keyword>
<evidence type="ECO:0000256" key="2">
    <source>
        <dbReference type="SAM" id="Phobius"/>
    </source>
</evidence>
<dbReference type="AlphaFoldDB" id="A0AAD7IJU7"/>
<sequence length="227" mass="25960">MPRVSPRQARARDILTTFIEHHKTRIKQAFRRKNKFKRTLQRMGLTPAEDDLPALEPTPNDSVSLSMLSISTDSVSLELELSSTSESTSEPQDWSDLLGSDWRESSSSSASSADSLFDSSDGDSMPELYPAGYPDSDEEHQENPKLPYRPPTTSIDQHRRYRPHSKRATPLVRWGDHVQLYRHSKTPIVDRSSIGVLIFMGFIVLVLVHNTQKKHEKYDRIHVYCKI</sequence>
<keyword evidence="2" id="KW-0812">Transmembrane</keyword>
<proteinExistence type="predicted"/>
<keyword evidence="2" id="KW-1133">Transmembrane helix</keyword>
<comment type="caution">
    <text evidence="3">The sequence shown here is derived from an EMBL/GenBank/DDBJ whole genome shotgun (WGS) entry which is preliminary data.</text>
</comment>
<evidence type="ECO:0000313" key="4">
    <source>
        <dbReference type="Proteomes" id="UP001215598"/>
    </source>
</evidence>
<feature type="region of interest" description="Disordered" evidence="1">
    <location>
        <begin position="81"/>
        <end position="162"/>
    </location>
</feature>
<protein>
    <submittedName>
        <fullName evidence="3">Uncharacterized protein</fullName>
    </submittedName>
</protein>
<keyword evidence="4" id="KW-1185">Reference proteome</keyword>
<feature type="compositionally biased region" description="Low complexity" evidence="1">
    <location>
        <begin position="105"/>
        <end position="123"/>
    </location>
</feature>
<gene>
    <name evidence="3" type="ORF">B0H16DRAFT_1462998</name>
</gene>
<evidence type="ECO:0000313" key="3">
    <source>
        <dbReference type="EMBL" id="KAJ7744854.1"/>
    </source>
</evidence>